<reference evidence="1 2" key="1">
    <citation type="submission" date="2018-05" db="EMBL/GenBank/DDBJ databases">
        <title>Draft genome of Methanospirillum lacunae Ki8-1.</title>
        <authorList>
            <person name="Dueholm M.S."/>
            <person name="Nielsen P.H."/>
            <person name="Bakmann L.F."/>
            <person name="Otzen D.E."/>
        </authorList>
    </citation>
    <scope>NUCLEOTIDE SEQUENCE [LARGE SCALE GENOMIC DNA]</scope>
    <source>
        <strain evidence="1 2">Ki8-1</strain>
    </source>
</reference>
<protein>
    <submittedName>
        <fullName evidence="1">Uncharacterized protein</fullName>
    </submittedName>
</protein>
<evidence type="ECO:0000313" key="1">
    <source>
        <dbReference type="EMBL" id="PWR74216.1"/>
    </source>
</evidence>
<name>A0A2V2N985_9EURY</name>
<dbReference type="AlphaFoldDB" id="A0A2V2N985"/>
<accession>A0A2V2N985</accession>
<comment type="caution">
    <text evidence="1">The sequence shown here is derived from an EMBL/GenBank/DDBJ whole genome shotgun (WGS) entry which is preliminary data.</text>
</comment>
<evidence type="ECO:0000313" key="2">
    <source>
        <dbReference type="Proteomes" id="UP000245657"/>
    </source>
</evidence>
<keyword evidence="2" id="KW-1185">Reference proteome</keyword>
<dbReference type="Proteomes" id="UP000245657">
    <property type="component" value="Unassembled WGS sequence"/>
</dbReference>
<dbReference type="EMBL" id="QGMY01000002">
    <property type="protein sequence ID" value="PWR74216.1"/>
    <property type="molecule type" value="Genomic_DNA"/>
</dbReference>
<proteinExistence type="predicted"/>
<sequence>MSAYSIHWNDHRSLDWEGLWYNQATRDILTIETNQVFNNLKVSDISFSEKTDCICRSSNS</sequence>
<organism evidence="1 2">
    <name type="scientific">Methanospirillum lacunae</name>
    <dbReference type="NCBI Taxonomy" id="668570"/>
    <lineage>
        <taxon>Archaea</taxon>
        <taxon>Methanobacteriati</taxon>
        <taxon>Methanobacteriota</taxon>
        <taxon>Stenosarchaea group</taxon>
        <taxon>Methanomicrobia</taxon>
        <taxon>Methanomicrobiales</taxon>
        <taxon>Methanospirillaceae</taxon>
        <taxon>Methanospirillum</taxon>
    </lineage>
</organism>
<gene>
    <name evidence="1" type="ORF">DK846_03440</name>
</gene>